<dbReference type="PROSITE" id="PS51257">
    <property type="entry name" value="PROKAR_LIPOPROTEIN"/>
    <property type="match status" value="1"/>
</dbReference>
<dbReference type="STRING" id="551987.SAMN05192549_102399"/>
<keyword evidence="3" id="KW-1185">Reference proteome</keyword>
<evidence type="ECO:0000256" key="1">
    <source>
        <dbReference type="SAM" id="SignalP"/>
    </source>
</evidence>
<proteinExistence type="predicted"/>
<dbReference type="Proteomes" id="UP000184339">
    <property type="component" value="Unassembled WGS sequence"/>
</dbReference>
<feature type="chain" id="PRO_5012590741" description="Outer membrane protein assembly factor BamE, lipoprotein component of the BamABCDE complex" evidence="1">
    <location>
        <begin position="21"/>
        <end position="117"/>
    </location>
</feature>
<dbReference type="AlphaFoldDB" id="A0A1M7LBJ1"/>
<organism evidence="2 3">
    <name type="scientific">Duganella sacchari</name>
    <dbReference type="NCBI Taxonomy" id="551987"/>
    <lineage>
        <taxon>Bacteria</taxon>
        <taxon>Pseudomonadati</taxon>
        <taxon>Pseudomonadota</taxon>
        <taxon>Betaproteobacteria</taxon>
        <taxon>Burkholderiales</taxon>
        <taxon>Oxalobacteraceae</taxon>
        <taxon>Telluria group</taxon>
        <taxon>Duganella</taxon>
    </lineage>
</organism>
<dbReference type="RefSeq" id="WP_072782274.1">
    <property type="nucleotide sequence ID" value="NZ_FRCX01000002.1"/>
</dbReference>
<gene>
    <name evidence="2" type="ORF">SAMN05192549_102399</name>
</gene>
<sequence length="117" mass="12605">MNRVKLAAALIVTASIVGCASTGNGAVKTLTQKNAAQSIVIGKSTKADIIRTFGAASISTFPNGYEIWLYQVGYSKTVDSIPYMNLLVSSADNRKELSILFDKGGVVKKYQLMEREP</sequence>
<name>A0A1M7LBJ1_9BURK</name>
<evidence type="ECO:0008006" key="4">
    <source>
        <dbReference type="Google" id="ProtNLM"/>
    </source>
</evidence>
<protein>
    <recommendedName>
        <fullName evidence="4">Outer membrane protein assembly factor BamE, lipoprotein component of the BamABCDE complex</fullName>
    </recommendedName>
</protein>
<evidence type="ECO:0000313" key="2">
    <source>
        <dbReference type="EMBL" id="SHM74930.1"/>
    </source>
</evidence>
<feature type="signal peptide" evidence="1">
    <location>
        <begin position="1"/>
        <end position="20"/>
    </location>
</feature>
<accession>A0A1M7LBJ1</accession>
<keyword evidence="1" id="KW-0732">Signal</keyword>
<dbReference type="EMBL" id="FRCX01000002">
    <property type="protein sequence ID" value="SHM74930.1"/>
    <property type="molecule type" value="Genomic_DNA"/>
</dbReference>
<reference evidence="3" key="1">
    <citation type="submission" date="2016-11" db="EMBL/GenBank/DDBJ databases">
        <authorList>
            <person name="Varghese N."/>
            <person name="Submissions S."/>
        </authorList>
    </citation>
    <scope>NUCLEOTIDE SEQUENCE [LARGE SCALE GENOMIC DNA]</scope>
    <source>
        <strain evidence="3">Sac-22</strain>
    </source>
</reference>
<evidence type="ECO:0000313" key="3">
    <source>
        <dbReference type="Proteomes" id="UP000184339"/>
    </source>
</evidence>
<dbReference type="OrthoDB" id="8703307at2"/>